<accession>A0A224YHR5</accession>
<protein>
    <submittedName>
        <fullName evidence="2">Lipocalin</fullName>
    </submittedName>
</protein>
<dbReference type="InterPro" id="IPR012674">
    <property type="entry name" value="Calycin"/>
</dbReference>
<dbReference type="GO" id="GO:0043176">
    <property type="term" value="F:amine binding"/>
    <property type="evidence" value="ECO:0007669"/>
    <property type="project" value="InterPro"/>
</dbReference>
<keyword evidence="1" id="KW-0732">Signal</keyword>
<dbReference type="PRINTS" id="PR01220">
    <property type="entry name" value="HISBINDING"/>
</dbReference>
<dbReference type="EMBL" id="GFPF01004133">
    <property type="protein sequence ID" value="MAA15279.1"/>
    <property type="molecule type" value="Transcribed_RNA"/>
</dbReference>
<evidence type="ECO:0000313" key="2">
    <source>
        <dbReference type="EMBL" id="MAA15279.1"/>
    </source>
</evidence>
<proteinExistence type="predicted"/>
<dbReference type="AlphaFoldDB" id="A0A224YHR5"/>
<dbReference type="Gene3D" id="2.40.128.20">
    <property type="match status" value="1"/>
</dbReference>
<dbReference type="SUPFAM" id="SSF50814">
    <property type="entry name" value="Lipocalins"/>
    <property type="match status" value="1"/>
</dbReference>
<feature type="signal peptide" evidence="1">
    <location>
        <begin position="1"/>
        <end position="15"/>
    </location>
</feature>
<reference evidence="2" key="1">
    <citation type="journal article" date="2017" name="Parasit. Vectors">
        <title>Sialotranscriptomics of Rhipicephalus zambeziensis reveals intricate expression profiles of secretory proteins and suggests tight temporal transcriptional regulation during blood-feeding.</title>
        <authorList>
            <person name="de Castro M.H."/>
            <person name="de Klerk D."/>
            <person name="Pienaar R."/>
            <person name="Rees D.J.G."/>
            <person name="Mans B.J."/>
        </authorList>
    </citation>
    <scope>NUCLEOTIDE SEQUENCE</scope>
    <source>
        <tissue evidence="2">Salivary glands</tissue>
    </source>
</reference>
<dbReference type="Pfam" id="PF02098">
    <property type="entry name" value="His_binding"/>
    <property type="match status" value="1"/>
</dbReference>
<evidence type="ECO:0000256" key="1">
    <source>
        <dbReference type="SAM" id="SignalP"/>
    </source>
</evidence>
<dbReference type="InterPro" id="IPR002970">
    <property type="entry name" value="Tick_his-bd"/>
</dbReference>
<sequence length="204" mass="23148">MKVLVLFSLLGVALSENESKPRNPNWANEETFGVHQKAEESFRASDEKMFHLLRLSTNNSPWSKDTTCVKVTAKETTGDAFNITVHFKKSGTPQASNSTVTLSKEYRYNDTKNGFTNVRQANTKTAYGLMFSNYEDCSIYYGKQGDFAPANGEGSYELWVVDGQQQKVPPCCDFMYKYLTLGMKTRDVYSNTCEDKAREEDQQQ</sequence>
<organism evidence="2">
    <name type="scientific">Rhipicephalus zambeziensis</name>
    <dbReference type="NCBI Taxonomy" id="60191"/>
    <lineage>
        <taxon>Eukaryota</taxon>
        <taxon>Metazoa</taxon>
        <taxon>Ecdysozoa</taxon>
        <taxon>Arthropoda</taxon>
        <taxon>Chelicerata</taxon>
        <taxon>Arachnida</taxon>
        <taxon>Acari</taxon>
        <taxon>Parasitiformes</taxon>
        <taxon>Ixodida</taxon>
        <taxon>Ixodoidea</taxon>
        <taxon>Ixodidae</taxon>
        <taxon>Rhipicephalinae</taxon>
        <taxon>Rhipicephalus</taxon>
        <taxon>Rhipicephalus</taxon>
    </lineage>
</organism>
<name>A0A224YHR5_9ACAR</name>
<dbReference type="GO" id="GO:0030682">
    <property type="term" value="P:symbiont-mediated perturbation of host defenses"/>
    <property type="evidence" value="ECO:0007669"/>
    <property type="project" value="InterPro"/>
</dbReference>
<feature type="chain" id="PRO_5013302214" evidence="1">
    <location>
        <begin position="16"/>
        <end position="204"/>
    </location>
</feature>